<evidence type="ECO:0000313" key="5">
    <source>
        <dbReference type="EMBL" id="MEU9576233.1"/>
    </source>
</evidence>
<sequence>MTDCYSNTDPTSPLRGKIDQRLRGFLLSPINPNRVQEHKGHSHLAAWDVRRALIWCFGFGGYSTETRELTCIHESSPGPGRFTVSYRAQVRLIVRDKDGHTIGWWDDVAVGGATNQPGAEAAHDLAVKSALSGALKRAAVNLGDQFGLSLYNAGSLLPVVRRAIPYLENNTTAADADAEPVKGDTDPTTTSGDAPDTGEAPAREQVTEAEASQRDFLEEARQAATREEAEAIRNAAAAGGAPGYVLELARIASTKPPTVTTPSVKEEAEALAARFGLTLNQLSQAAVEALGVPLDRAAEDVARKWLASVATT</sequence>
<keyword evidence="3" id="KW-0234">DNA repair</keyword>
<comment type="similarity">
    <text evidence="1">Belongs to the RAD52 family.</text>
</comment>
<gene>
    <name evidence="5" type="ORF">AB0D95_02915</name>
</gene>
<feature type="region of interest" description="Disordered" evidence="4">
    <location>
        <begin position="174"/>
        <end position="214"/>
    </location>
</feature>
<evidence type="ECO:0000313" key="6">
    <source>
        <dbReference type="Proteomes" id="UP001551584"/>
    </source>
</evidence>
<protein>
    <submittedName>
        <fullName evidence="5">Rad52/Rad22 family DNA repair protein</fullName>
    </submittedName>
</protein>
<dbReference type="EMBL" id="JBEZNA010000004">
    <property type="protein sequence ID" value="MEU9576233.1"/>
    <property type="molecule type" value="Genomic_DNA"/>
</dbReference>
<dbReference type="Pfam" id="PF04098">
    <property type="entry name" value="Rad52_Rad22"/>
    <property type="match status" value="1"/>
</dbReference>
<dbReference type="SUPFAM" id="SSF54768">
    <property type="entry name" value="dsRNA-binding domain-like"/>
    <property type="match status" value="1"/>
</dbReference>
<evidence type="ECO:0000256" key="4">
    <source>
        <dbReference type="SAM" id="MobiDB-lite"/>
    </source>
</evidence>
<evidence type="ECO:0000256" key="1">
    <source>
        <dbReference type="ARBA" id="ARBA00006638"/>
    </source>
</evidence>
<dbReference type="Proteomes" id="UP001551584">
    <property type="component" value="Unassembled WGS sequence"/>
</dbReference>
<keyword evidence="2" id="KW-0227">DNA damage</keyword>
<feature type="compositionally biased region" description="Basic and acidic residues" evidence="4">
    <location>
        <begin position="201"/>
        <end position="214"/>
    </location>
</feature>
<comment type="caution">
    <text evidence="5">The sequence shown here is derived from an EMBL/GenBank/DDBJ whole genome shotgun (WGS) entry which is preliminary data.</text>
</comment>
<proteinExistence type="inferred from homology"/>
<evidence type="ECO:0000256" key="3">
    <source>
        <dbReference type="ARBA" id="ARBA00023204"/>
    </source>
</evidence>
<reference evidence="5 6" key="1">
    <citation type="submission" date="2024-06" db="EMBL/GenBank/DDBJ databases">
        <title>The Natural Products Discovery Center: Release of the First 8490 Sequenced Strains for Exploring Actinobacteria Biosynthetic Diversity.</title>
        <authorList>
            <person name="Kalkreuter E."/>
            <person name="Kautsar S.A."/>
            <person name="Yang D."/>
            <person name="Bader C.D."/>
            <person name="Teijaro C.N."/>
            <person name="Fluegel L."/>
            <person name="Davis C.M."/>
            <person name="Simpson J.R."/>
            <person name="Lauterbach L."/>
            <person name="Steele A.D."/>
            <person name="Gui C."/>
            <person name="Meng S."/>
            <person name="Li G."/>
            <person name="Viehrig K."/>
            <person name="Ye F."/>
            <person name="Su P."/>
            <person name="Kiefer A.F."/>
            <person name="Nichols A."/>
            <person name="Cepeda A.J."/>
            <person name="Yan W."/>
            <person name="Fan B."/>
            <person name="Jiang Y."/>
            <person name="Adhikari A."/>
            <person name="Zheng C.-J."/>
            <person name="Schuster L."/>
            <person name="Cowan T.M."/>
            <person name="Smanski M.J."/>
            <person name="Chevrette M.G."/>
            <person name="De Carvalho L.P.S."/>
            <person name="Shen B."/>
        </authorList>
    </citation>
    <scope>NUCLEOTIDE SEQUENCE [LARGE SCALE GENOMIC DNA]</scope>
    <source>
        <strain evidence="5 6">NPDC048117</strain>
    </source>
</reference>
<dbReference type="Gene3D" id="3.30.390.80">
    <property type="entry name" value="DNA repair protein Rad52/59/22"/>
    <property type="match status" value="1"/>
</dbReference>
<accession>A0ABV3EJ72</accession>
<name>A0ABV3EJ72_9ACTN</name>
<evidence type="ECO:0000256" key="2">
    <source>
        <dbReference type="ARBA" id="ARBA00022763"/>
    </source>
</evidence>
<organism evidence="5 6">
    <name type="scientific">Streptomyces chilikensis</name>
    <dbReference type="NCBI Taxonomy" id="1194079"/>
    <lineage>
        <taxon>Bacteria</taxon>
        <taxon>Bacillati</taxon>
        <taxon>Actinomycetota</taxon>
        <taxon>Actinomycetes</taxon>
        <taxon>Kitasatosporales</taxon>
        <taxon>Streptomycetaceae</taxon>
        <taxon>Streptomyces</taxon>
    </lineage>
</organism>
<dbReference type="RefSeq" id="WP_359268313.1">
    <property type="nucleotide sequence ID" value="NZ_JBEZNA010000004.1"/>
</dbReference>
<dbReference type="InterPro" id="IPR042525">
    <property type="entry name" value="Rad52_Rad59_Rad22_sf"/>
</dbReference>
<keyword evidence="6" id="KW-1185">Reference proteome</keyword>
<dbReference type="InterPro" id="IPR041247">
    <property type="entry name" value="Rad52_fam"/>
</dbReference>